<dbReference type="AlphaFoldDB" id="A0A5C8ZI15"/>
<keyword evidence="2" id="KW-0732">Signal</keyword>
<feature type="region of interest" description="Disordered" evidence="1">
    <location>
        <begin position="88"/>
        <end position="110"/>
    </location>
</feature>
<evidence type="ECO:0008006" key="5">
    <source>
        <dbReference type="Google" id="ProtNLM"/>
    </source>
</evidence>
<dbReference type="EMBL" id="VKAC01000004">
    <property type="protein sequence ID" value="TXR56789.1"/>
    <property type="molecule type" value="Genomic_DNA"/>
</dbReference>
<keyword evidence="4" id="KW-1185">Reference proteome</keyword>
<dbReference type="Proteomes" id="UP000321234">
    <property type="component" value="Unassembled WGS sequence"/>
</dbReference>
<protein>
    <recommendedName>
        <fullName evidence="5">Lipoprotein</fullName>
    </recommendedName>
</protein>
<evidence type="ECO:0000313" key="4">
    <source>
        <dbReference type="Proteomes" id="UP000321234"/>
    </source>
</evidence>
<dbReference type="PROSITE" id="PS51257">
    <property type="entry name" value="PROKAR_LIPOPROTEIN"/>
    <property type="match status" value="1"/>
</dbReference>
<dbReference type="OrthoDB" id="4826783at2"/>
<dbReference type="RefSeq" id="WP_147925918.1">
    <property type="nucleotide sequence ID" value="NZ_VKAC01000004.1"/>
</dbReference>
<reference evidence="3 4" key="1">
    <citation type="submission" date="2019-07" db="EMBL/GenBank/DDBJ databases">
        <title>Quadrisphaera sp. strain DD2A genome sequencing and assembly.</title>
        <authorList>
            <person name="Kim I."/>
        </authorList>
    </citation>
    <scope>NUCLEOTIDE SEQUENCE [LARGE SCALE GENOMIC DNA]</scope>
    <source>
        <strain evidence="3 4">DD2A</strain>
    </source>
</reference>
<feature type="signal peptide" evidence="2">
    <location>
        <begin position="1"/>
        <end position="33"/>
    </location>
</feature>
<accession>A0A5C8ZI15</accession>
<evidence type="ECO:0000256" key="2">
    <source>
        <dbReference type="SAM" id="SignalP"/>
    </source>
</evidence>
<feature type="chain" id="PRO_5022922297" description="Lipoprotein" evidence="2">
    <location>
        <begin position="34"/>
        <end position="225"/>
    </location>
</feature>
<feature type="compositionally biased region" description="Polar residues" evidence="1">
    <location>
        <begin position="101"/>
        <end position="110"/>
    </location>
</feature>
<gene>
    <name evidence="3" type="ORF">FMM08_08650</name>
</gene>
<evidence type="ECO:0000256" key="1">
    <source>
        <dbReference type="SAM" id="MobiDB-lite"/>
    </source>
</evidence>
<organism evidence="3 4">
    <name type="scientific">Quadrisphaera setariae</name>
    <dbReference type="NCBI Taxonomy" id="2593304"/>
    <lineage>
        <taxon>Bacteria</taxon>
        <taxon>Bacillati</taxon>
        <taxon>Actinomycetota</taxon>
        <taxon>Actinomycetes</taxon>
        <taxon>Kineosporiales</taxon>
        <taxon>Kineosporiaceae</taxon>
        <taxon>Quadrisphaera</taxon>
    </lineage>
</organism>
<proteinExistence type="predicted"/>
<comment type="caution">
    <text evidence="3">The sequence shown here is derived from an EMBL/GenBank/DDBJ whole genome shotgun (WGS) entry which is preliminary data.</text>
</comment>
<name>A0A5C8ZI15_9ACTN</name>
<evidence type="ECO:0000313" key="3">
    <source>
        <dbReference type="EMBL" id="TXR56789.1"/>
    </source>
</evidence>
<sequence length="225" mass="22878">MRTLMGLLDRRGTGTSALGAAALVVVLSGCGQAAVGAAAAPAAVEEPEPIPVVEPTCIADYGSSYGSAAQLVAGAAVVVRASPTGASRGYKSYPLPPTSDDPATSPQTGMSPEEFAQFREEAALDLTAITVRVVEVIKGDVAVGDLVEVSQNMCTERPLPTDEGRDYLLALATSESGAPMSQLSDSGAAWQVRSDRTLVPVHPEDDLDVTSVDQLAALAAAAAPA</sequence>